<dbReference type="InterPro" id="IPR022601">
    <property type="entry name" value="DUF3160"/>
</dbReference>
<sequence length="47" mass="5607">IGVGPTFSYYEFEQPMENRLTDEEWRKILDSNPPPEPEWIESFSCNK</sequence>
<accession>X0WI66</accession>
<gene>
    <name evidence="1" type="ORF">S01H1_62780</name>
</gene>
<dbReference type="AlphaFoldDB" id="X0WI66"/>
<proteinExistence type="predicted"/>
<protein>
    <submittedName>
        <fullName evidence="1">Uncharacterized protein</fullName>
    </submittedName>
</protein>
<feature type="non-terminal residue" evidence="1">
    <location>
        <position position="1"/>
    </location>
</feature>
<evidence type="ECO:0000313" key="1">
    <source>
        <dbReference type="EMBL" id="GAG30365.1"/>
    </source>
</evidence>
<comment type="caution">
    <text evidence="1">The sequence shown here is derived from an EMBL/GenBank/DDBJ whole genome shotgun (WGS) entry which is preliminary data.</text>
</comment>
<dbReference type="Pfam" id="PF11369">
    <property type="entry name" value="DUF3160"/>
    <property type="match status" value="1"/>
</dbReference>
<organism evidence="1">
    <name type="scientific">marine sediment metagenome</name>
    <dbReference type="NCBI Taxonomy" id="412755"/>
    <lineage>
        <taxon>unclassified sequences</taxon>
        <taxon>metagenomes</taxon>
        <taxon>ecological metagenomes</taxon>
    </lineage>
</organism>
<reference evidence="1" key="1">
    <citation type="journal article" date="2014" name="Front. Microbiol.">
        <title>High frequency of phylogenetically diverse reductive dehalogenase-homologous genes in deep subseafloor sedimentary metagenomes.</title>
        <authorList>
            <person name="Kawai M."/>
            <person name="Futagami T."/>
            <person name="Toyoda A."/>
            <person name="Takaki Y."/>
            <person name="Nishi S."/>
            <person name="Hori S."/>
            <person name="Arai W."/>
            <person name="Tsubouchi T."/>
            <person name="Morono Y."/>
            <person name="Uchiyama I."/>
            <person name="Ito T."/>
            <person name="Fujiyama A."/>
            <person name="Inagaki F."/>
            <person name="Takami H."/>
        </authorList>
    </citation>
    <scope>NUCLEOTIDE SEQUENCE</scope>
    <source>
        <strain evidence="1">Expedition CK06-06</strain>
    </source>
</reference>
<name>X0WI66_9ZZZZ</name>
<dbReference type="EMBL" id="BARS01041261">
    <property type="protein sequence ID" value="GAG30365.1"/>
    <property type="molecule type" value="Genomic_DNA"/>
</dbReference>